<dbReference type="PROSITE" id="PS00041">
    <property type="entry name" value="HTH_ARAC_FAMILY_1"/>
    <property type="match status" value="1"/>
</dbReference>
<dbReference type="OrthoDB" id="9816011at2"/>
<protein>
    <submittedName>
        <fullName evidence="5">AraC family transcriptional regulator</fullName>
    </submittedName>
</protein>
<dbReference type="Proteomes" id="UP000252479">
    <property type="component" value="Unassembled WGS sequence"/>
</dbReference>
<dbReference type="InterPro" id="IPR018060">
    <property type="entry name" value="HTH_AraC"/>
</dbReference>
<dbReference type="Pfam" id="PF12833">
    <property type="entry name" value="HTH_18"/>
    <property type="match status" value="1"/>
</dbReference>
<reference evidence="5 6" key="1">
    <citation type="journal article" date="2017" name="Elife">
        <title>Extensive horizontal gene transfer in cheese-associated bacteria.</title>
        <authorList>
            <person name="Bonham K.S."/>
            <person name="Wolfe B.E."/>
            <person name="Dutton R.J."/>
        </authorList>
    </citation>
    <scope>NUCLEOTIDE SEQUENCE [LARGE SCALE GENOMIC DNA]</scope>
    <source>
        <strain evidence="5 6">JB196</strain>
    </source>
</reference>
<dbReference type="PANTHER" id="PTHR43280:SF27">
    <property type="entry name" value="TRANSCRIPTIONAL REGULATOR MTLR"/>
    <property type="match status" value="1"/>
</dbReference>
<evidence type="ECO:0000313" key="6">
    <source>
        <dbReference type="Proteomes" id="UP000252479"/>
    </source>
</evidence>
<keyword evidence="6" id="KW-1185">Reference proteome</keyword>
<proteinExistence type="predicted"/>
<dbReference type="InterPro" id="IPR018062">
    <property type="entry name" value="HTH_AraC-typ_CS"/>
</dbReference>
<dbReference type="GeneID" id="303189178"/>
<evidence type="ECO:0000313" key="5">
    <source>
        <dbReference type="EMBL" id="RCS73829.1"/>
    </source>
</evidence>
<keyword evidence="3" id="KW-0804">Transcription</keyword>
<evidence type="ECO:0000256" key="2">
    <source>
        <dbReference type="ARBA" id="ARBA00023125"/>
    </source>
</evidence>
<dbReference type="SMART" id="SM00342">
    <property type="entry name" value="HTH_ARAC"/>
    <property type="match status" value="1"/>
</dbReference>
<comment type="caution">
    <text evidence="5">The sequence shown here is derived from an EMBL/GenBank/DDBJ whole genome shotgun (WGS) entry which is preliminary data.</text>
</comment>
<feature type="domain" description="HTH araC/xylS-type" evidence="4">
    <location>
        <begin position="197"/>
        <end position="295"/>
    </location>
</feature>
<accession>A0A368LPJ0</accession>
<evidence type="ECO:0000256" key="1">
    <source>
        <dbReference type="ARBA" id="ARBA00023015"/>
    </source>
</evidence>
<evidence type="ECO:0000259" key="4">
    <source>
        <dbReference type="PROSITE" id="PS01124"/>
    </source>
</evidence>
<dbReference type="SUPFAM" id="SSF46689">
    <property type="entry name" value="Homeodomain-like"/>
    <property type="match status" value="2"/>
</dbReference>
<dbReference type="EMBL" id="QPGL01000001">
    <property type="protein sequence ID" value="RCS73829.1"/>
    <property type="molecule type" value="Genomic_DNA"/>
</dbReference>
<sequence length="302" mass="35061">MKAQLEKIVLPEGGSWCFLLRDIDAIPFEWHFHPEYELTLTLNDTGERYVGDSIERYTQADLVLVGPNLPHTWQSSPSGIDHSLPRYSALLDQPEQKLVVFVLWFSQQWADQLVMQFPEYVELPELLQKSHRGVKFSQELAISLIEHFQSLSKANTRDRLILLLSILGGLLGQPMHQLASNHFQTDVVENDHQDVLNLILFHVHQNFSQSLTLEAMAKRANMSVSTFVRFFKRHMKQSFNQYLTQIRLGHACQRLIRSQKPITFIAEESGFHNQSNFNRLFKKYKGVSPAKFRDNFRHKSVS</sequence>
<dbReference type="InterPro" id="IPR011051">
    <property type="entry name" value="RmlC_Cupin_sf"/>
</dbReference>
<evidence type="ECO:0000256" key="3">
    <source>
        <dbReference type="ARBA" id="ARBA00023163"/>
    </source>
</evidence>
<dbReference type="PROSITE" id="PS01124">
    <property type="entry name" value="HTH_ARAC_FAMILY_2"/>
    <property type="match status" value="1"/>
</dbReference>
<gene>
    <name evidence="5" type="ORF">CIK83_09600</name>
</gene>
<keyword evidence="1" id="KW-0805">Transcription regulation</keyword>
<dbReference type="PRINTS" id="PR00032">
    <property type="entry name" value="HTHARAC"/>
</dbReference>
<dbReference type="GO" id="GO:0003700">
    <property type="term" value="F:DNA-binding transcription factor activity"/>
    <property type="evidence" value="ECO:0007669"/>
    <property type="project" value="InterPro"/>
</dbReference>
<dbReference type="InterPro" id="IPR020449">
    <property type="entry name" value="Tscrpt_reg_AraC-type_HTH"/>
</dbReference>
<dbReference type="Gene3D" id="1.10.10.60">
    <property type="entry name" value="Homeodomain-like"/>
    <property type="match status" value="2"/>
</dbReference>
<dbReference type="RefSeq" id="WP_086961671.1">
    <property type="nucleotide sequence ID" value="NZ_AP018680.1"/>
</dbReference>
<dbReference type="PANTHER" id="PTHR43280">
    <property type="entry name" value="ARAC-FAMILY TRANSCRIPTIONAL REGULATOR"/>
    <property type="match status" value="1"/>
</dbReference>
<keyword evidence="2" id="KW-0238">DNA-binding</keyword>
<dbReference type="AlphaFoldDB" id="A0A368LPJ0"/>
<dbReference type="SUPFAM" id="SSF51182">
    <property type="entry name" value="RmlC-like cupins"/>
    <property type="match status" value="1"/>
</dbReference>
<dbReference type="GO" id="GO:0043565">
    <property type="term" value="F:sequence-specific DNA binding"/>
    <property type="evidence" value="ECO:0007669"/>
    <property type="project" value="InterPro"/>
</dbReference>
<organism evidence="5 6">
    <name type="scientific">Vibrio casei</name>
    <dbReference type="NCBI Taxonomy" id="673372"/>
    <lineage>
        <taxon>Bacteria</taxon>
        <taxon>Pseudomonadati</taxon>
        <taxon>Pseudomonadota</taxon>
        <taxon>Gammaproteobacteria</taxon>
        <taxon>Vibrionales</taxon>
        <taxon>Vibrionaceae</taxon>
        <taxon>Vibrio</taxon>
    </lineage>
</organism>
<name>A0A368LPJ0_9VIBR</name>
<dbReference type="InterPro" id="IPR009057">
    <property type="entry name" value="Homeodomain-like_sf"/>
</dbReference>